<dbReference type="PANTHER" id="PTHR43547">
    <property type="entry name" value="TWO-COMPONENT HISTIDINE KINASE"/>
    <property type="match status" value="1"/>
</dbReference>
<dbReference type="PROSITE" id="PS50110">
    <property type="entry name" value="RESPONSE_REGULATORY"/>
    <property type="match status" value="1"/>
</dbReference>
<name>K9W409_9CYAN</name>
<sequence>MSIANQLNKTGNQQQTRPVLMVEDSKGKRIINLDKNIYSLGRSSLNSIVLNSRLVSRHHATLLRVTDTENDTYLFQIIDGNLQGDHSTNGLIINGKQCWSKALQHKDLILFGGNAQASYFEIEADLSDEDILEYCEIEKAIKYQSFANETFETLVTDDVSVDPSREAALMRLASFPELLPTPIIEMDLKGKITYYNPATLLKFPDVQELQLNHPILIGLLSVVKNENNDFFVREVEVENAIFEQSVHYIAESNLIRIYLGDITKRKQAEKEREQLLIREQAARNEAETANRMKDEFLATLSHELRTPLNAMIGWTSLLRSRKLDEQTVSRAIETIERNTRSLAQLIEDVLDVSRIIRGKLRLNVRSVKLIPIIEAAIETIRPAADAKNIQIECFFDAAVPSILGDANRLQQVVWNLLSNAVKFTPQSSRVEVRLLLTTDTELPSNYAQIRISDMGIGIKPDFLPHVFDRFSQADSSSTRAHGGLGLGLAIVRHLVELQGGTVKAESAGEGLGATFMVNLPLIAVNPESAVASLEAEGTTTPHSVVPIQPSARSLAGLRVLVVDDQADTREFIITMLHEYGAEATAVETVSQALETLQHWKPNVLISDIGMPGEDGYALIRKIRAMTTEEGGNIPAIALTGYASASDRTQALLAGFQIHVPKPIDAVELAVVVGKLTGRIIN</sequence>
<dbReference type="Gene3D" id="3.30.565.10">
    <property type="entry name" value="Histidine kinase-like ATPase, C-terminal domain"/>
    <property type="match status" value="1"/>
</dbReference>
<keyword evidence="10" id="KW-0175">Coiled coil</keyword>
<dbReference type="PROSITE" id="PS50006">
    <property type="entry name" value="FHA_DOMAIN"/>
    <property type="match status" value="1"/>
</dbReference>
<evidence type="ECO:0000313" key="15">
    <source>
        <dbReference type="Proteomes" id="UP000010472"/>
    </source>
</evidence>
<evidence type="ECO:0000313" key="14">
    <source>
        <dbReference type="EMBL" id="AFZ14170.1"/>
    </source>
</evidence>
<dbReference type="SMART" id="SM00388">
    <property type="entry name" value="HisKA"/>
    <property type="match status" value="1"/>
</dbReference>
<dbReference type="CDD" id="cd16922">
    <property type="entry name" value="HATPase_EvgS-ArcB-TorS-like"/>
    <property type="match status" value="1"/>
</dbReference>
<gene>
    <name evidence="14" type="ORF">Cri9333_3340</name>
</gene>
<dbReference type="RefSeq" id="WP_015204276.1">
    <property type="nucleotide sequence ID" value="NC_019753.1"/>
</dbReference>
<dbReference type="PRINTS" id="PR00344">
    <property type="entry name" value="BCTRLSENSOR"/>
</dbReference>
<dbReference type="eggNOG" id="COG2205">
    <property type="taxonomic scope" value="Bacteria"/>
</dbReference>
<dbReference type="EC" id="2.7.13.3" evidence="3"/>
<dbReference type="KEGG" id="cep:Cri9333_3340"/>
<dbReference type="InterPro" id="IPR000253">
    <property type="entry name" value="FHA_dom"/>
</dbReference>
<evidence type="ECO:0000259" key="11">
    <source>
        <dbReference type="PROSITE" id="PS50006"/>
    </source>
</evidence>
<dbReference type="GO" id="GO:0000155">
    <property type="term" value="F:phosphorelay sensor kinase activity"/>
    <property type="evidence" value="ECO:0007669"/>
    <property type="project" value="InterPro"/>
</dbReference>
<reference evidence="14 15" key="1">
    <citation type="submission" date="2012-06" db="EMBL/GenBank/DDBJ databases">
        <title>Finished chromosome of genome of Crinalium epipsammum PCC 9333.</title>
        <authorList>
            <consortium name="US DOE Joint Genome Institute"/>
            <person name="Gugger M."/>
            <person name="Coursin T."/>
            <person name="Rippka R."/>
            <person name="Tandeau De Marsac N."/>
            <person name="Huntemann M."/>
            <person name="Wei C.-L."/>
            <person name="Han J."/>
            <person name="Detter J.C."/>
            <person name="Han C."/>
            <person name="Tapia R."/>
            <person name="Davenport K."/>
            <person name="Daligault H."/>
            <person name="Erkkila T."/>
            <person name="Gu W."/>
            <person name="Munk A.C.C."/>
            <person name="Teshima H."/>
            <person name="Xu Y."/>
            <person name="Chain P."/>
            <person name="Chen A."/>
            <person name="Krypides N."/>
            <person name="Mavromatis K."/>
            <person name="Markowitz V."/>
            <person name="Szeto E."/>
            <person name="Ivanova N."/>
            <person name="Mikhailova N."/>
            <person name="Ovchinnikova G."/>
            <person name="Pagani I."/>
            <person name="Pati A."/>
            <person name="Goodwin L."/>
            <person name="Peters L."/>
            <person name="Pitluck S."/>
            <person name="Woyke T."/>
            <person name="Kerfeld C."/>
        </authorList>
    </citation>
    <scope>NUCLEOTIDE SEQUENCE [LARGE SCALE GENOMIC DNA]</scope>
    <source>
        <strain evidence="14 15">PCC 9333</strain>
    </source>
</reference>
<dbReference type="PROSITE" id="PS50109">
    <property type="entry name" value="HIS_KIN"/>
    <property type="match status" value="1"/>
</dbReference>
<dbReference type="FunFam" id="3.30.565.10:FF:000010">
    <property type="entry name" value="Sensor histidine kinase RcsC"/>
    <property type="match status" value="1"/>
</dbReference>
<accession>K9W409</accession>
<dbReference type="SUPFAM" id="SSF52172">
    <property type="entry name" value="CheY-like"/>
    <property type="match status" value="1"/>
</dbReference>
<evidence type="ECO:0000256" key="3">
    <source>
        <dbReference type="ARBA" id="ARBA00012438"/>
    </source>
</evidence>
<dbReference type="Gene3D" id="1.10.287.130">
    <property type="match status" value="1"/>
</dbReference>
<comment type="similarity">
    <text evidence="2">In the N-terminal section; belongs to the phytochrome family.</text>
</comment>
<dbReference type="PANTHER" id="PTHR43547:SF2">
    <property type="entry name" value="HYBRID SIGNAL TRANSDUCTION HISTIDINE KINASE C"/>
    <property type="match status" value="1"/>
</dbReference>
<keyword evidence="7" id="KW-0902">Two-component regulatory system</keyword>
<dbReference type="HOGENOM" id="CLU_000445_114_15_3"/>
<dbReference type="InterPro" id="IPR003594">
    <property type="entry name" value="HATPase_dom"/>
</dbReference>
<evidence type="ECO:0000256" key="6">
    <source>
        <dbReference type="ARBA" id="ARBA00022777"/>
    </source>
</evidence>
<evidence type="ECO:0000256" key="1">
    <source>
        <dbReference type="ARBA" id="ARBA00000085"/>
    </source>
</evidence>
<organism evidence="14 15">
    <name type="scientific">Crinalium epipsammum PCC 9333</name>
    <dbReference type="NCBI Taxonomy" id="1173022"/>
    <lineage>
        <taxon>Bacteria</taxon>
        <taxon>Bacillati</taxon>
        <taxon>Cyanobacteriota</taxon>
        <taxon>Cyanophyceae</taxon>
        <taxon>Gomontiellales</taxon>
        <taxon>Gomontiellaceae</taxon>
        <taxon>Crinalium</taxon>
    </lineage>
</organism>
<dbReference type="Pfam" id="PF00072">
    <property type="entry name" value="Response_reg"/>
    <property type="match status" value="1"/>
</dbReference>
<dbReference type="InterPro" id="IPR001789">
    <property type="entry name" value="Sig_transdc_resp-reg_receiver"/>
</dbReference>
<evidence type="ECO:0000256" key="4">
    <source>
        <dbReference type="ARBA" id="ARBA00022553"/>
    </source>
</evidence>
<feature type="domain" description="Histidine kinase" evidence="12">
    <location>
        <begin position="299"/>
        <end position="523"/>
    </location>
</feature>
<dbReference type="EMBL" id="CP003620">
    <property type="protein sequence ID" value="AFZ14170.1"/>
    <property type="molecule type" value="Genomic_DNA"/>
</dbReference>
<dbReference type="Gene3D" id="2.60.200.20">
    <property type="match status" value="1"/>
</dbReference>
<dbReference type="SMART" id="SM00448">
    <property type="entry name" value="REC"/>
    <property type="match status" value="1"/>
</dbReference>
<feature type="domain" description="FHA" evidence="11">
    <location>
        <begin position="38"/>
        <end position="98"/>
    </location>
</feature>
<dbReference type="InterPro" id="IPR005467">
    <property type="entry name" value="His_kinase_dom"/>
</dbReference>
<evidence type="ECO:0000256" key="10">
    <source>
        <dbReference type="SAM" id="Coils"/>
    </source>
</evidence>
<evidence type="ECO:0000259" key="12">
    <source>
        <dbReference type="PROSITE" id="PS50109"/>
    </source>
</evidence>
<dbReference type="eggNOG" id="COG0784">
    <property type="taxonomic scope" value="Bacteria"/>
</dbReference>
<dbReference type="Pfam" id="PF00512">
    <property type="entry name" value="HisKA"/>
    <property type="match status" value="1"/>
</dbReference>
<feature type="domain" description="Response regulatory" evidence="13">
    <location>
        <begin position="558"/>
        <end position="676"/>
    </location>
</feature>
<keyword evidence="4 9" id="KW-0597">Phosphoprotein</keyword>
<dbReference type="SUPFAM" id="SSF47384">
    <property type="entry name" value="Homodimeric domain of signal transducing histidine kinase"/>
    <property type="match status" value="1"/>
</dbReference>
<dbReference type="CDD" id="cd00082">
    <property type="entry name" value="HisKA"/>
    <property type="match status" value="1"/>
</dbReference>
<feature type="coiled-coil region" evidence="10">
    <location>
        <begin position="265"/>
        <end position="292"/>
    </location>
</feature>
<dbReference type="eggNOG" id="COG1716">
    <property type="taxonomic scope" value="Bacteria"/>
</dbReference>
<dbReference type="FunFam" id="1.10.287.130:FF:000001">
    <property type="entry name" value="Two-component sensor histidine kinase"/>
    <property type="match status" value="1"/>
</dbReference>
<proteinExistence type="inferred from homology"/>
<evidence type="ECO:0000256" key="5">
    <source>
        <dbReference type="ARBA" id="ARBA00022679"/>
    </source>
</evidence>
<dbReference type="Proteomes" id="UP000010472">
    <property type="component" value="Chromosome"/>
</dbReference>
<dbReference type="CDD" id="cd17580">
    <property type="entry name" value="REC_2_DhkD-like"/>
    <property type="match status" value="1"/>
</dbReference>
<keyword evidence="6 14" id="KW-0418">Kinase</keyword>
<dbReference type="InterPro" id="IPR003661">
    <property type="entry name" value="HisK_dim/P_dom"/>
</dbReference>
<evidence type="ECO:0000256" key="2">
    <source>
        <dbReference type="ARBA" id="ARBA00006402"/>
    </source>
</evidence>
<feature type="modified residue" description="4-aspartylphosphate" evidence="9">
    <location>
        <position position="607"/>
    </location>
</feature>
<protein>
    <recommendedName>
        <fullName evidence="8">Circadian input-output histidine kinase CikA</fullName>
        <ecNumber evidence="3">2.7.13.3</ecNumber>
    </recommendedName>
</protein>
<dbReference type="InterPro" id="IPR036890">
    <property type="entry name" value="HATPase_C_sf"/>
</dbReference>
<dbReference type="InterPro" id="IPR036097">
    <property type="entry name" value="HisK_dim/P_sf"/>
</dbReference>
<dbReference type="AlphaFoldDB" id="K9W409"/>
<dbReference type="SMART" id="SM00387">
    <property type="entry name" value="HATPase_c"/>
    <property type="match status" value="1"/>
</dbReference>
<keyword evidence="15" id="KW-1185">Reference proteome</keyword>
<dbReference type="OrthoDB" id="9790669at2"/>
<dbReference type="SMART" id="SM00240">
    <property type="entry name" value="FHA"/>
    <property type="match status" value="1"/>
</dbReference>
<evidence type="ECO:0000256" key="8">
    <source>
        <dbReference type="ARBA" id="ARBA00074306"/>
    </source>
</evidence>
<dbReference type="STRING" id="1173022.Cri9333_3340"/>
<dbReference type="Pfam" id="PF02518">
    <property type="entry name" value="HATPase_c"/>
    <property type="match status" value="1"/>
</dbReference>
<dbReference type="InterPro" id="IPR008984">
    <property type="entry name" value="SMAD_FHA_dom_sf"/>
</dbReference>
<dbReference type="Pfam" id="PF00498">
    <property type="entry name" value="FHA"/>
    <property type="match status" value="1"/>
</dbReference>
<dbReference type="PATRIC" id="fig|1173022.3.peg.3609"/>
<keyword evidence="5" id="KW-0808">Transferase</keyword>
<evidence type="ECO:0000256" key="9">
    <source>
        <dbReference type="PROSITE-ProRule" id="PRU00169"/>
    </source>
</evidence>
<dbReference type="SUPFAM" id="SSF49879">
    <property type="entry name" value="SMAD/FHA domain"/>
    <property type="match status" value="1"/>
</dbReference>
<dbReference type="InterPro" id="IPR004358">
    <property type="entry name" value="Sig_transdc_His_kin-like_C"/>
</dbReference>
<dbReference type="SUPFAM" id="SSF55874">
    <property type="entry name" value="ATPase domain of HSP90 chaperone/DNA topoisomerase II/histidine kinase"/>
    <property type="match status" value="1"/>
</dbReference>
<evidence type="ECO:0000259" key="13">
    <source>
        <dbReference type="PROSITE" id="PS50110"/>
    </source>
</evidence>
<comment type="catalytic activity">
    <reaction evidence="1">
        <text>ATP + protein L-histidine = ADP + protein N-phospho-L-histidine.</text>
        <dbReference type="EC" id="2.7.13.3"/>
    </reaction>
</comment>
<evidence type="ECO:0000256" key="7">
    <source>
        <dbReference type="ARBA" id="ARBA00023012"/>
    </source>
</evidence>
<dbReference type="InterPro" id="IPR011006">
    <property type="entry name" value="CheY-like_superfamily"/>
</dbReference>
<dbReference type="Gene3D" id="3.40.50.2300">
    <property type="match status" value="1"/>
</dbReference>